<reference evidence="3 4" key="1">
    <citation type="journal article" date="2019" name="Int. J. Syst. Evol. Microbiol.">
        <title>The Global Catalogue of Microorganisms (GCM) 10K type strain sequencing project: providing services to taxonomists for standard genome sequencing and annotation.</title>
        <authorList>
            <consortium name="The Broad Institute Genomics Platform"/>
            <consortium name="The Broad Institute Genome Sequencing Center for Infectious Disease"/>
            <person name="Wu L."/>
            <person name="Ma J."/>
        </authorList>
    </citation>
    <scope>NUCLEOTIDE SEQUENCE [LARGE SCALE GENOMIC DNA]</scope>
    <source>
        <strain evidence="3 4">PSR21</strain>
    </source>
</reference>
<evidence type="ECO:0000313" key="4">
    <source>
        <dbReference type="Proteomes" id="UP001596547"/>
    </source>
</evidence>
<comment type="caution">
    <text evidence="3">The sequence shown here is derived from an EMBL/GenBank/DDBJ whole genome shotgun (WGS) entry which is preliminary data.</text>
</comment>
<dbReference type="RefSeq" id="WP_276306152.1">
    <property type="nucleotide sequence ID" value="NZ_CP119993.1"/>
</dbReference>
<feature type="transmembrane region" description="Helical" evidence="1">
    <location>
        <begin position="124"/>
        <end position="153"/>
    </location>
</feature>
<gene>
    <name evidence="3" type="ORF">ACFQPE_19755</name>
</gene>
<evidence type="ECO:0000256" key="1">
    <source>
        <dbReference type="SAM" id="Phobius"/>
    </source>
</evidence>
<keyword evidence="1" id="KW-1133">Transmembrane helix</keyword>
<keyword evidence="1" id="KW-0812">Transmembrane</keyword>
<dbReference type="Pfam" id="PF07331">
    <property type="entry name" value="TctB"/>
    <property type="match status" value="1"/>
</dbReference>
<proteinExistence type="predicted"/>
<feature type="domain" description="DUF1468" evidence="2">
    <location>
        <begin position="41"/>
        <end position="192"/>
    </location>
</feature>
<dbReference type="Proteomes" id="UP001596547">
    <property type="component" value="Unassembled WGS sequence"/>
</dbReference>
<organism evidence="3 4">
    <name type="scientific">Halomarina halobia</name>
    <dbReference type="NCBI Taxonomy" id="3033386"/>
    <lineage>
        <taxon>Archaea</taxon>
        <taxon>Methanobacteriati</taxon>
        <taxon>Methanobacteriota</taxon>
        <taxon>Stenosarchaea group</taxon>
        <taxon>Halobacteria</taxon>
        <taxon>Halobacteriales</taxon>
        <taxon>Natronomonadaceae</taxon>
        <taxon>Halomarina</taxon>
    </lineage>
</organism>
<sequence length="199" mass="21725">MTQVPENAELGRRGGDVDSTDATADIDHSRFAYRLGKRLLFPAIVVVFAALYVMNTYGSIALKNLVYPFVVIGALLIALIAAVVGDLRTTMEEQRELRTLAGDIDGSELNDSVTERIARLRNPILTAIGAIGYLLLIHLVGFFLASALTMIGLMRATGTERTNDWRYIIGVTVALLLAIYVLFVQFLGLRVPQGILGLM</sequence>
<keyword evidence="1" id="KW-0472">Membrane</keyword>
<dbReference type="GeneID" id="79317802"/>
<evidence type="ECO:0000313" key="3">
    <source>
        <dbReference type="EMBL" id="MFC7319011.1"/>
    </source>
</evidence>
<dbReference type="AlphaFoldDB" id="A0ABD6AFD0"/>
<feature type="transmembrane region" description="Helical" evidence="1">
    <location>
        <begin position="66"/>
        <end position="85"/>
    </location>
</feature>
<feature type="transmembrane region" description="Helical" evidence="1">
    <location>
        <begin position="39"/>
        <end position="60"/>
    </location>
</feature>
<accession>A0ABD6AFD0</accession>
<evidence type="ECO:0000259" key="2">
    <source>
        <dbReference type="Pfam" id="PF07331"/>
    </source>
</evidence>
<dbReference type="InterPro" id="IPR009936">
    <property type="entry name" value="DUF1468"/>
</dbReference>
<feature type="transmembrane region" description="Helical" evidence="1">
    <location>
        <begin position="165"/>
        <end position="189"/>
    </location>
</feature>
<name>A0ABD6AFD0_9EURY</name>
<protein>
    <submittedName>
        <fullName evidence="3">Tripartite tricarboxylate transporter TctB family protein</fullName>
    </submittedName>
</protein>
<dbReference type="EMBL" id="JBHTBF010000003">
    <property type="protein sequence ID" value="MFC7319011.1"/>
    <property type="molecule type" value="Genomic_DNA"/>
</dbReference>
<keyword evidence="4" id="KW-1185">Reference proteome</keyword>